<dbReference type="Pfam" id="PF09084">
    <property type="entry name" value="NMT1"/>
    <property type="match status" value="1"/>
</dbReference>
<dbReference type="STRING" id="1912795.BK816_04410"/>
<protein>
    <recommendedName>
        <fullName evidence="3">SsuA/THI5-like domain-containing protein</fullName>
    </recommendedName>
</protein>
<keyword evidence="2" id="KW-0732">Signal</keyword>
<accession>A0A1D9MK20</accession>
<feature type="chain" id="PRO_5039031938" description="SsuA/THI5-like domain-containing protein" evidence="2">
    <location>
        <begin position="21"/>
        <end position="365"/>
    </location>
</feature>
<dbReference type="Gene3D" id="3.40.190.10">
    <property type="entry name" value="Periplasmic binding protein-like II"/>
    <property type="match status" value="2"/>
</dbReference>
<dbReference type="InterPro" id="IPR015168">
    <property type="entry name" value="SsuA/THI5"/>
</dbReference>
<dbReference type="OrthoDB" id="7808807at2"/>
<reference evidence="4 5" key="1">
    <citation type="submission" date="2016-10" db="EMBL/GenBank/DDBJ databases">
        <title>Actinomyces aegypiusis sp. nov., isolated from the Aegypius monachus in Qinghai Tibet Plateau China.</title>
        <authorList>
            <person name="Wang Y."/>
        </authorList>
    </citation>
    <scope>NUCLEOTIDE SEQUENCE [LARGE SCALE GENOMIC DNA]</scope>
    <source>
        <strain evidence="4 5">VUL4_3</strain>
    </source>
</reference>
<dbReference type="EMBL" id="CP017812">
    <property type="protein sequence ID" value="AOZ72632.1"/>
    <property type="molecule type" value="Genomic_DNA"/>
</dbReference>
<dbReference type="PROSITE" id="PS51257">
    <property type="entry name" value="PROKAR_LIPOPROTEIN"/>
    <property type="match status" value="1"/>
</dbReference>
<organism evidence="4 5">
    <name type="scientific">Boudabousia tangfeifanii</name>
    <dbReference type="NCBI Taxonomy" id="1912795"/>
    <lineage>
        <taxon>Bacteria</taxon>
        <taxon>Bacillati</taxon>
        <taxon>Actinomycetota</taxon>
        <taxon>Actinomycetes</taxon>
        <taxon>Actinomycetales</taxon>
        <taxon>Actinomycetaceae</taxon>
        <taxon>Boudabousia</taxon>
    </lineage>
</organism>
<evidence type="ECO:0000313" key="5">
    <source>
        <dbReference type="Proteomes" id="UP000176288"/>
    </source>
</evidence>
<evidence type="ECO:0000313" key="4">
    <source>
        <dbReference type="EMBL" id="AOZ72632.1"/>
    </source>
</evidence>
<feature type="region of interest" description="Disordered" evidence="1">
    <location>
        <begin position="27"/>
        <end position="69"/>
    </location>
</feature>
<name>A0A1D9MK20_9ACTO</name>
<sequence length="365" mass="38805">MLTKNNIRLGIVALTMLSLAGCGTTAPSATQNVSTASEEAKPAPTLSDPTVGTGTEIPTPTPDTEGDQTPVTIGLTYIPNIQFSPFYVAQEKNLYPNTKVTLRHHGANETLFGALAANTEQVVIAGADEALVASEHGKDFVAIGPFYVKYPVVLITDANSKITSINDLKGKKVGIPGKYGENWYALTIALQAAGLNETDVEIKEIGYTQRAALVGKQVDAVVGFSNNDFVQLQASQLAVKQVPLFNGQVPLVGASIITTRNFLKTHPKALANVISGINQGIAEVKSDPAKAIEISQKYVPTLGDEIARQNAAKTLNATLPLFANDPTKSQFDPALFEKMGAALKQVGLLQPVVNPVEHMTNEFLK</sequence>
<evidence type="ECO:0000256" key="1">
    <source>
        <dbReference type="SAM" id="MobiDB-lite"/>
    </source>
</evidence>
<dbReference type="AlphaFoldDB" id="A0A1D9MK20"/>
<evidence type="ECO:0000259" key="3">
    <source>
        <dbReference type="Pfam" id="PF09084"/>
    </source>
</evidence>
<dbReference type="PANTHER" id="PTHR31528">
    <property type="entry name" value="4-AMINO-5-HYDROXYMETHYL-2-METHYLPYRIMIDINE PHOSPHATE SYNTHASE THI11-RELATED"/>
    <property type="match status" value="1"/>
</dbReference>
<dbReference type="RefSeq" id="WP_071164098.1">
    <property type="nucleotide sequence ID" value="NZ_CP017812.1"/>
</dbReference>
<dbReference type="InterPro" id="IPR027939">
    <property type="entry name" value="NMT1/THI5"/>
</dbReference>
<feature type="signal peptide" evidence="2">
    <location>
        <begin position="1"/>
        <end position="20"/>
    </location>
</feature>
<dbReference type="SUPFAM" id="SSF53850">
    <property type="entry name" value="Periplasmic binding protein-like II"/>
    <property type="match status" value="1"/>
</dbReference>
<dbReference type="Proteomes" id="UP000176288">
    <property type="component" value="Chromosome"/>
</dbReference>
<gene>
    <name evidence="4" type="ORF">BK816_04410</name>
</gene>
<proteinExistence type="predicted"/>
<keyword evidence="5" id="KW-1185">Reference proteome</keyword>
<feature type="domain" description="SsuA/THI5-like" evidence="3">
    <location>
        <begin position="80"/>
        <end position="291"/>
    </location>
</feature>
<evidence type="ECO:0000256" key="2">
    <source>
        <dbReference type="SAM" id="SignalP"/>
    </source>
</evidence>
<dbReference type="PANTHER" id="PTHR31528:SF15">
    <property type="entry name" value="RIBOFLAVIN-BINDING PROTEIN RIBY"/>
    <property type="match status" value="1"/>
</dbReference>
<dbReference type="KEGG" id="avu:BK816_04410"/>
<feature type="compositionally biased region" description="Polar residues" evidence="1">
    <location>
        <begin position="27"/>
        <end position="37"/>
    </location>
</feature>
<feature type="compositionally biased region" description="Polar residues" evidence="1">
    <location>
        <begin position="47"/>
        <end position="58"/>
    </location>
</feature>
<dbReference type="GO" id="GO:0009228">
    <property type="term" value="P:thiamine biosynthetic process"/>
    <property type="evidence" value="ECO:0007669"/>
    <property type="project" value="InterPro"/>
</dbReference>